<feature type="domain" description="Peptidase C14 caspase" evidence="2">
    <location>
        <begin position="144"/>
        <end position="415"/>
    </location>
</feature>
<evidence type="ECO:0000313" key="4">
    <source>
        <dbReference type="Proteomes" id="UP001552299"/>
    </source>
</evidence>
<dbReference type="PANTHER" id="PTHR48104">
    <property type="entry name" value="METACASPASE-4"/>
    <property type="match status" value="1"/>
</dbReference>
<dbReference type="InterPro" id="IPR011600">
    <property type="entry name" value="Pept_C14_caspase"/>
</dbReference>
<proteinExistence type="inferred from homology"/>
<protein>
    <recommendedName>
        <fullName evidence="2">Peptidase C14 caspase domain-containing protein</fullName>
    </recommendedName>
</protein>
<keyword evidence="4" id="KW-1185">Reference proteome</keyword>
<evidence type="ECO:0000256" key="1">
    <source>
        <dbReference type="ARBA" id="ARBA00009005"/>
    </source>
</evidence>
<dbReference type="EMBL" id="JANQDX010000010">
    <property type="protein sequence ID" value="KAL0917499.1"/>
    <property type="molecule type" value="Genomic_DNA"/>
</dbReference>
<dbReference type="Proteomes" id="UP001552299">
    <property type="component" value="Unassembled WGS sequence"/>
</dbReference>
<evidence type="ECO:0000313" key="3">
    <source>
        <dbReference type="EMBL" id="KAL0917499.1"/>
    </source>
</evidence>
<organism evidence="3 4">
    <name type="scientific">Dendrobium thyrsiflorum</name>
    <name type="common">Pinecone-like raceme dendrobium</name>
    <name type="synonym">Orchid</name>
    <dbReference type="NCBI Taxonomy" id="117978"/>
    <lineage>
        <taxon>Eukaryota</taxon>
        <taxon>Viridiplantae</taxon>
        <taxon>Streptophyta</taxon>
        <taxon>Embryophyta</taxon>
        <taxon>Tracheophyta</taxon>
        <taxon>Spermatophyta</taxon>
        <taxon>Magnoliopsida</taxon>
        <taxon>Liliopsida</taxon>
        <taxon>Asparagales</taxon>
        <taxon>Orchidaceae</taxon>
        <taxon>Epidendroideae</taxon>
        <taxon>Malaxideae</taxon>
        <taxon>Dendrobiinae</taxon>
        <taxon>Dendrobium</taxon>
    </lineage>
</organism>
<accession>A0ABD0UY06</accession>
<dbReference type="PANTHER" id="PTHR48104:SF42">
    <property type="entry name" value="OS03G0389000 PROTEIN"/>
    <property type="match status" value="1"/>
</dbReference>
<dbReference type="Pfam" id="PF00656">
    <property type="entry name" value="Peptidase_C14"/>
    <property type="match status" value="1"/>
</dbReference>
<dbReference type="InterPro" id="IPR050452">
    <property type="entry name" value="Metacaspase"/>
</dbReference>
<evidence type="ECO:0000259" key="2">
    <source>
        <dbReference type="Pfam" id="PF00656"/>
    </source>
</evidence>
<sequence length="425" mass="46835">MPNHISTHLQFHSSKNSSRYLDSPLPNLHKSTALIMFCRSRIEPCGVCGNRVLVPPLSSTLYCNACHTTTSLHSSPDSATRTRHGPLRHARGWLRGLFSNAGFGSSTGSFGSSSSSSDYRQLVHEDGGRSTMNWPASFPTNRAKKRAVLVGVSYSSKSYQLRGTVTDVKWMRYFLSEKFQFPDDSILILTEEERDPTRVPTKENIRAAMRWLVWGNQLGDSLVFHFSGHGSQKLDLSGDEVDGYTETLCPVDYEEKGVILDDELNATLVRPLRTGVKLHAIIDSCHSGTVLDLPYLCRPSRGGSFKWEDHTPKSGAFKGTSGGFAICLSGCDDSQSAQDTETPSGSAITGAMIYSLIYAVQTDPKPTYGRLLSNMRSVVRDADSFVGFSGPVASFLKRVLSYGIKQEPQLSASEMFDIYQKPFLL</sequence>
<gene>
    <name evidence="3" type="ORF">M5K25_012564</name>
</gene>
<name>A0ABD0UY06_DENTH</name>
<reference evidence="3 4" key="1">
    <citation type="journal article" date="2024" name="Plant Biotechnol. J.">
        <title>Dendrobium thyrsiflorum genome and its molecular insights into genes involved in important horticultural traits.</title>
        <authorList>
            <person name="Chen B."/>
            <person name="Wang J.Y."/>
            <person name="Zheng P.J."/>
            <person name="Li K.L."/>
            <person name="Liang Y.M."/>
            <person name="Chen X.F."/>
            <person name="Zhang C."/>
            <person name="Zhao X."/>
            <person name="He X."/>
            <person name="Zhang G.Q."/>
            <person name="Liu Z.J."/>
            <person name="Xu Q."/>
        </authorList>
    </citation>
    <scope>NUCLEOTIDE SEQUENCE [LARGE SCALE GENOMIC DNA]</scope>
    <source>
        <strain evidence="3">GZMU011</strain>
    </source>
</reference>
<comment type="caution">
    <text evidence="3">The sequence shown here is derived from an EMBL/GenBank/DDBJ whole genome shotgun (WGS) entry which is preliminary data.</text>
</comment>
<dbReference type="Gene3D" id="3.40.50.12660">
    <property type="match status" value="1"/>
</dbReference>
<dbReference type="AlphaFoldDB" id="A0ABD0UY06"/>
<comment type="similarity">
    <text evidence="1">Belongs to the peptidase C14B family.</text>
</comment>